<gene>
    <name evidence="9" type="primary">20212673</name>
    <name evidence="8" type="ORF">HELRODRAFT_193517</name>
</gene>
<evidence type="ECO:0000256" key="1">
    <source>
        <dbReference type="ARBA" id="ARBA00000001"/>
    </source>
</evidence>
<feature type="domain" description="Selenocysteine-specific elongation factor 3rd" evidence="7">
    <location>
        <begin position="15"/>
        <end position="72"/>
    </location>
</feature>
<dbReference type="EMBL" id="AMQM01006792">
    <property type="status" value="NOT_ANNOTATED_CDS"/>
    <property type="molecule type" value="Genomic_DNA"/>
</dbReference>
<dbReference type="GeneID" id="20212673"/>
<dbReference type="HOGENOM" id="CLU_940988_0_0_1"/>
<dbReference type="GO" id="GO:0016603">
    <property type="term" value="F:glutaminyl-peptide cyclotransferase activity"/>
    <property type="evidence" value="ECO:0007669"/>
    <property type="project" value="UniProtKB-EC"/>
</dbReference>
<dbReference type="InterPro" id="IPR049393">
    <property type="entry name" value="eEFSec_III"/>
</dbReference>
<dbReference type="RefSeq" id="XP_009026343.1">
    <property type="nucleotide sequence ID" value="XM_009028095.1"/>
</dbReference>
<evidence type="ECO:0000256" key="4">
    <source>
        <dbReference type="ARBA" id="ARBA00022679"/>
    </source>
</evidence>
<reference evidence="10" key="1">
    <citation type="submission" date="2012-12" db="EMBL/GenBank/DDBJ databases">
        <authorList>
            <person name="Hellsten U."/>
            <person name="Grimwood J."/>
            <person name="Chapman J.A."/>
            <person name="Shapiro H."/>
            <person name="Aerts A."/>
            <person name="Otillar R.P."/>
            <person name="Terry A.Y."/>
            <person name="Boore J.L."/>
            <person name="Simakov O."/>
            <person name="Marletaz F."/>
            <person name="Cho S.-J."/>
            <person name="Edsinger-Gonzales E."/>
            <person name="Havlak P."/>
            <person name="Kuo D.-H."/>
            <person name="Larsson T."/>
            <person name="Lv J."/>
            <person name="Arendt D."/>
            <person name="Savage R."/>
            <person name="Osoegawa K."/>
            <person name="de Jong P."/>
            <person name="Lindberg D.R."/>
            <person name="Seaver E.C."/>
            <person name="Weisblat D.A."/>
            <person name="Putnam N.H."/>
            <person name="Grigoriev I.V."/>
            <person name="Rokhsar D.S."/>
        </authorList>
    </citation>
    <scope>NUCLEOTIDE SEQUENCE</scope>
</reference>
<evidence type="ECO:0000256" key="5">
    <source>
        <dbReference type="ARBA" id="ARBA00023315"/>
    </source>
</evidence>
<dbReference type="KEGG" id="hro:HELRODRAFT_193517"/>
<accession>T1FV27</accession>
<evidence type="ECO:0000256" key="3">
    <source>
        <dbReference type="ARBA" id="ARBA00012012"/>
    </source>
</evidence>
<evidence type="ECO:0000313" key="10">
    <source>
        <dbReference type="Proteomes" id="UP000015101"/>
    </source>
</evidence>
<evidence type="ECO:0000313" key="8">
    <source>
        <dbReference type="EMBL" id="ESN95471.1"/>
    </source>
</evidence>
<dbReference type="Pfam" id="PF21208">
    <property type="entry name" value="euk_SelB_III"/>
    <property type="match status" value="1"/>
</dbReference>
<organism evidence="9 10">
    <name type="scientific">Helobdella robusta</name>
    <name type="common">Californian leech</name>
    <dbReference type="NCBI Taxonomy" id="6412"/>
    <lineage>
        <taxon>Eukaryota</taxon>
        <taxon>Metazoa</taxon>
        <taxon>Spiralia</taxon>
        <taxon>Lophotrochozoa</taxon>
        <taxon>Annelida</taxon>
        <taxon>Clitellata</taxon>
        <taxon>Hirudinea</taxon>
        <taxon>Rhynchobdellida</taxon>
        <taxon>Glossiphoniidae</taxon>
        <taxon>Helobdella</taxon>
    </lineage>
</organism>
<evidence type="ECO:0000259" key="7">
    <source>
        <dbReference type="Pfam" id="PF21208"/>
    </source>
</evidence>
<feature type="domain" description="Peptidase M28" evidence="6">
    <location>
        <begin position="217"/>
        <end position="286"/>
    </location>
</feature>
<dbReference type="EMBL" id="AMQM01006791">
    <property type="status" value="NOT_ANNOTATED_CDS"/>
    <property type="molecule type" value="Genomic_DNA"/>
</dbReference>
<dbReference type="InParanoid" id="T1FV27"/>
<dbReference type="InterPro" id="IPR007484">
    <property type="entry name" value="Peptidase_M28"/>
</dbReference>
<keyword evidence="4" id="KW-0808">Transferase</keyword>
<name>T1FV27_HELRO</name>
<reference evidence="9" key="3">
    <citation type="submission" date="2015-06" db="UniProtKB">
        <authorList>
            <consortium name="EnsemblMetazoa"/>
        </authorList>
    </citation>
    <scope>IDENTIFICATION</scope>
</reference>
<keyword evidence="10" id="KW-1185">Reference proteome</keyword>
<reference evidence="8 10" key="2">
    <citation type="journal article" date="2013" name="Nature">
        <title>Insights into bilaterian evolution from three spiralian genomes.</title>
        <authorList>
            <person name="Simakov O."/>
            <person name="Marletaz F."/>
            <person name="Cho S.J."/>
            <person name="Edsinger-Gonzales E."/>
            <person name="Havlak P."/>
            <person name="Hellsten U."/>
            <person name="Kuo D.H."/>
            <person name="Larsson T."/>
            <person name="Lv J."/>
            <person name="Arendt D."/>
            <person name="Savage R."/>
            <person name="Osoegawa K."/>
            <person name="de Jong P."/>
            <person name="Grimwood J."/>
            <person name="Chapman J.A."/>
            <person name="Shapiro H."/>
            <person name="Aerts A."/>
            <person name="Otillar R.P."/>
            <person name="Terry A.Y."/>
            <person name="Boore J.L."/>
            <person name="Grigoriev I.V."/>
            <person name="Lindberg D.R."/>
            <person name="Seaver E.C."/>
            <person name="Weisblat D.A."/>
            <person name="Putnam N.H."/>
            <person name="Rokhsar D.S."/>
        </authorList>
    </citation>
    <scope>NUCLEOTIDE SEQUENCE</scope>
</reference>
<dbReference type="PANTHER" id="PTHR12283:SF6">
    <property type="entry name" value="GLUTAMINYL-PEPTIDE CYCLOTRANSFERASE-RELATED"/>
    <property type="match status" value="1"/>
</dbReference>
<keyword evidence="5" id="KW-0012">Acyltransferase</keyword>
<evidence type="ECO:0000313" key="9">
    <source>
        <dbReference type="EnsemblMetazoa" id="HelroP193517"/>
    </source>
</evidence>
<evidence type="ECO:0000256" key="2">
    <source>
        <dbReference type="ARBA" id="ARBA00006014"/>
    </source>
</evidence>
<dbReference type="eggNOG" id="KOG3946">
    <property type="taxonomic scope" value="Eukaryota"/>
</dbReference>
<comment type="catalytic activity">
    <reaction evidence="1">
        <text>N-terminal L-glutaminyl-[peptide] = N-terminal 5-oxo-L-prolyl-[peptide] + NH4(+)</text>
        <dbReference type="Rhea" id="RHEA:23652"/>
        <dbReference type="Rhea" id="RHEA-COMP:11736"/>
        <dbReference type="Rhea" id="RHEA-COMP:11846"/>
        <dbReference type="ChEBI" id="CHEBI:28938"/>
        <dbReference type="ChEBI" id="CHEBI:64722"/>
        <dbReference type="ChEBI" id="CHEBI:87215"/>
        <dbReference type="EC" id="2.3.2.5"/>
    </reaction>
</comment>
<evidence type="ECO:0000259" key="6">
    <source>
        <dbReference type="Pfam" id="PF04389"/>
    </source>
</evidence>
<dbReference type="STRING" id="6412.T1FV27"/>
<dbReference type="SUPFAM" id="SSF53187">
    <property type="entry name" value="Zn-dependent exopeptidases"/>
    <property type="match status" value="1"/>
</dbReference>
<comment type="similarity">
    <text evidence="2">Belongs to the glutaminyl-peptide cyclotransferase family.</text>
</comment>
<dbReference type="CTD" id="20212673"/>
<dbReference type="AlphaFoldDB" id="T1FV27"/>
<dbReference type="OrthoDB" id="3907302at2759"/>
<dbReference type="PANTHER" id="PTHR12283">
    <property type="entry name" value="GLUTAMINYL-PEPTIDE CYCLOTRANSFERASE"/>
    <property type="match status" value="1"/>
</dbReference>
<dbReference type="EMBL" id="KB097519">
    <property type="protein sequence ID" value="ESN95471.1"/>
    <property type="molecule type" value="Genomic_DNA"/>
</dbReference>
<sequence length="296" mass="32661">MCDPIRPQTAGTWVGSVASKSGKYHVTVGHDTNMGKCTFFREATTAATNGSVVSAASNCNVNTINTTQNNDNAATVNCTAGGTWNGCGSISALEVDTNAVRSNAKVGVSDAGVATGCERFDFTKDYVYVEELTENKEDYFSIFKNKNLPPLLQVRAVNTSGHEAAKQHIKTTFTNLNWSYEEDNFQADTPIGRVPFSNIIVTSDQHADRKLKSFSMLSATAPSTYFENDYYSADIGDDHLPFMQKNVRILHLISYPFPSVWHTLADDEKHIHYPTVQDLLKIFTAFVAEYLNINVQ</sequence>
<dbReference type="Pfam" id="PF04389">
    <property type="entry name" value="Peptidase_M28"/>
    <property type="match status" value="1"/>
</dbReference>
<dbReference type="EnsemblMetazoa" id="HelroT193517">
    <property type="protein sequence ID" value="HelroP193517"/>
    <property type="gene ID" value="HelroG193517"/>
</dbReference>
<dbReference type="Gene3D" id="3.40.630.10">
    <property type="entry name" value="Zn peptidases"/>
    <property type="match status" value="2"/>
</dbReference>
<dbReference type="EMBL" id="AMQM01006793">
    <property type="status" value="NOT_ANNOTATED_CDS"/>
    <property type="molecule type" value="Genomic_DNA"/>
</dbReference>
<protein>
    <recommendedName>
        <fullName evidence="3">glutaminyl-peptide cyclotransferase</fullName>
        <ecNumber evidence="3">2.3.2.5</ecNumber>
    </recommendedName>
</protein>
<dbReference type="Proteomes" id="UP000015101">
    <property type="component" value="Unassembled WGS sequence"/>
</dbReference>
<dbReference type="InterPro" id="IPR040234">
    <property type="entry name" value="QC/QCL"/>
</dbReference>
<dbReference type="EC" id="2.3.2.5" evidence="3"/>
<proteinExistence type="inferred from homology"/>